<evidence type="ECO:0000256" key="4">
    <source>
        <dbReference type="SAM" id="Coils"/>
    </source>
</evidence>
<accession>A0A8J7RK31</accession>
<dbReference type="InterPro" id="IPR037118">
    <property type="entry name" value="Val-tRNA_synth_C_sf"/>
</dbReference>
<comment type="caution">
    <text evidence="7">The sequence shown here is derived from an EMBL/GenBank/DDBJ whole genome shotgun (WGS) entry which is preliminary data.</text>
</comment>
<dbReference type="PROSITE" id="PS00211">
    <property type="entry name" value="ABC_TRANSPORTER_1"/>
    <property type="match status" value="2"/>
</dbReference>
<dbReference type="GO" id="GO:0005524">
    <property type="term" value="F:ATP binding"/>
    <property type="evidence" value="ECO:0007669"/>
    <property type="project" value="UniProtKB-KW"/>
</dbReference>
<evidence type="ECO:0000256" key="3">
    <source>
        <dbReference type="ARBA" id="ARBA00022840"/>
    </source>
</evidence>
<dbReference type="InterPro" id="IPR027417">
    <property type="entry name" value="P-loop_NTPase"/>
</dbReference>
<organism evidence="7 8">
    <name type="scientific">Natronogracilivirga saccharolytica</name>
    <dbReference type="NCBI Taxonomy" id="2812953"/>
    <lineage>
        <taxon>Bacteria</taxon>
        <taxon>Pseudomonadati</taxon>
        <taxon>Balneolota</taxon>
        <taxon>Balneolia</taxon>
        <taxon>Balneolales</taxon>
        <taxon>Cyclonatronaceae</taxon>
        <taxon>Natronogracilivirga</taxon>
    </lineage>
</organism>
<name>A0A8J7RK31_9BACT</name>
<dbReference type="Pfam" id="PF00005">
    <property type="entry name" value="ABC_tran"/>
    <property type="match status" value="2"/>
</dbReference>
<dbReference type="InterPro" id="IPR050611">
    <property type="entry name" value="ABCF"/>
</dbReference>
<keyword evidence="2" id="KW-0547">Nucleotide-binding</keyword>
<dbReference type="InterPro" id="IPR003439">
    <property type="entry name" value="ABC_transporter-like_ATP-bd"/>
</dbReference>
<evidence type="ECO:0000313" key="7">
    <source>
        <dbReference type="EMBL" id="MBP3191104.1"/>
    </source>
</evidence>
<dbReference type="SMART" id="SM00382">
    <property type="entry name" value="AAA"/>
    <property type="match status" value="2"/>
</dbReference>
<evidence type="ECO:0000256" key="1">
    <source>
        <dbReference type="ARBA" id="ARBA00022737"/>
    </source>
</evidence>
<dbReference type="Gene3D" id="1.10.287.380">
    <property type="entry name" value="Valyl-tRNA synthetase, C-terminal domain"/>
    <property type="match status" value="1"/>
</dbReference>
<feature type="region of interest" description="Disordered" evidence="5">
    <location>
        <begin position="526"/>
        <end position="574"/>
    </location>
</feature>
<dbReference type="PROSITE" id="PS50893">
    <property type="entry name" value="ABC_TRANSPORTER_2"/>
    <property type="match status" value="2"/>
</dbReference>
<dbReference type="EMBL" id="JAFIDN010000001">
    <property type="protein sequence ID" value="MBP3191104.1"/>
    <property type="molecule type" value="Genomic_DNA"/>
</dbReference>
<protein>
    <submittedName>
        <fullName evidence="7">ABC-F family ATP-binding cassette domain-containing protein</fullName>
    </submittedName>
</protein>
<feature type="coiled-coil region" evidence="4">
    <location>
        <begin position="65"/>
        <end position="92"/>
    </location>
</feature>
<keyword evidence="1" id="KW-0677">Repeat</keyword>
<dbReference type="Pfam" id="PF12848">
    <property type="entry name" value="ABC_tran_Xtn"/>
    <property type="match status" value="1"/>
</dbReference>
<evidence type="ECO:0000256" key="2">
    <source>
        <dbReference type="ARBA" id="ARBA00022741"/>
    </source>
</evidence>
<dbReference type="PANTHER" id="PTHR19211">
    <property type="entry name" value="ATP-BINDING TRANSPORT PROTEIN-RELATED"/>
    <property type="match status" value="1"/>
</dbReference>
<feature type="domain" description="ABC transporter" evidence="6">
    <location>
        <begin position="305"/>
        <end position="528"/>
    </location>
</feature>
<dbReference type="InterPro" id="IPR017871">
    <property type="entry name" value="ABC_transporter-like_CS"/>
</dbReference>
<dbReference type="GO" id="GO:0016887">
    <property type="term" value="F:ATP hydrolysis activity"/>
    <property type="evidence" value="ECO:0007669"/>
    <property type="project" value="InterPro"/>
</dbReference>
<dbReference type="FunFam" id="3.40.50.300:FF:000011">
    <property type="entry name" value="Putative ABC transporter ATP-binding component"/>
    <property type="match status" value="1"/>
</dbReference>
<dbReference type="GO" id="GO:0003677">
    <property type="term" value="F:DNA binding"/>
    <property type="evidence" value="ECO:0007669"/>
    <property type="project" value="InterPro"/>
</dbReference>
<evidence type="ECO:0000256" key="5">
    <source>
        <dbReference type="SAM" id="MobiDB-lite"/>
    </source>
</evidence>
<proteinExistence type="predicted"/>
<feature type="coiled-coil region" evidence="4">
    <location>
        <begin position="588"/>
        <end position="618"/>
    </location>
</feature>
<dbReference type="InterPro" id="IPR003593">
    <property type="entry name" value="AAA+_ATPase"/>
</dbReference>
<dbReference type="PANTHER" id="PTHR19211:SF14">
    <property type="entry name" value="ATP-BINDING CASSETTE SUB-FAMILY F MEMBER 1"/>
    <property type="match status" value="1"/>
</dbReference>
<keyword evidence="4" id="KW-0175">Coiled coil</keyword>
<dbReference type="CDD" id="cd03221">
    <property type="entry name" value="ABCF_EF-3"/>
    <property type="match status" value="2"/>
</dbReference>
<feature type="compositionally biased region" description="Polar residues" evidence="5">
    <location>
        <begin position="526"/>
        <end position="542"/>
    </location>
</feature>
<dbReference type="Gene3D" id="3.40.50.300">
    <property type="entry name" value="P-loop containing nucleotide triphosphate hydrolases"/>
    <property type="match status" value="2"/>
</dbReference>
<keyword evidence="3 7" id="KW-0067">ATP-binding</keyword>
<evidence type="ECO:0000259" key="6">
    <source>
        <dbReference type="PROSITE" id="PS50893"/>
    </source>
</evidence>
<dbReference type="InterPro" id="IPR032781">
    <property type="entry name" value="ABC_tran_Xtn"/>
</dbReference>
<dbReference type="SUPFAM" id="SSF52540">
    <property type="entry name" value="P-loop containing nucleoside triphosphate hydrolases"/>
    <property type="match status" value="2"/>
</dbReference>
<reference evidence="7" key="1">
    <citation type="submission" date="2021-02" db="EMBL/GenBank/DDBJ databases">
        <title>Natronogracilivirga saccharolytica gen. nov. sp. nov. a new anaerobic, haloalkiliphilic carbohydrate-fermenting bacterium from soda lake and proposing of Cyclonatronumiaceae fam. nov. in the phylum Balneolaeota.</title>
        <authorList>
            <person name="Zhilina T.N."/>
            <person name="Sorokin D.Y."/>
            <person name="Zavarzina D.G."/>
            <person name="Toshchakov S.V."/>
            <person name="Kublanov I.V."/>
        </authorList>
    </citation>
    <scope>NUCLEOTIDE SEQUENCE</scope>
    <source>
        <strain evidence="7">Z-1702</strain>
    </source>
</reference>
<dbReference type="Proteomes" id="UP000673975">
    <property type="component" value="Unassembled WGS sequence"/>
</dbReference>
<evidence type="ECO:0000313" key="8">
    <source>
        <dbReference type="Proteomes" id="UP000673975"/>
    </source>
</evidence>
<feature type="domain" description="ABC transporter" evidence="6">
    <location>
        <begin position="1"/>
        <end position="240"/>
    </location>
</feature>
<sequence length="674" mass="76510">MTFNKGDRVGLIGPNGAGKTTLLRIMTGDLKPDQGKCEWSPDTRIGYLQQESLEVTREQTVRGMVMEAFSEANDIEKKIESITNEIAALESYEDAHYEKLLSRLESLQSRYDMLSAGKRDARVEEALKGLGFSSAELDDPLHTFSGGWQMRALLAKLLLEAPDILLLDEPTNHLDIDSIDWLERYLPGYPGAIWIVSHDQMFLNRMVTHIASLEHRKLKLYTGNYEDYERQYEQQFELQQQSWENQQKEIEQAERFINRFRAKATKARQVQSKIKQLEKMDRIEMPEVDNSSIDFRFPDPPRCGVKVMDIYGLSKTYMTDRQQPVPVFTENQDISIERGDKIALIGANGAGKSTLARIINGTEPFDGERVTGHNVIMTFFAQHLADVLTSERTVLEEMELSAKSSEARTRIRGILGAFLFSGDDVFKKVGVLSGGERSRLALAKSLLEPANLLILDEPTNHLDIRSKKVLLRALDQYQGTVIAVSHDRYFLDGFANKVWRVGNGRLFEYPGDFSYYEWKVKQQSAEDSADQQNTENQTSRSTPAEKAENRQSAAAQGSGNGQSNTSGPKSREVKRMEAELRNRFSSDMKPLKKRLASLEEEISTMEEEKTKIEEKLADPAFYESGDAGDVLQRHSDLERRLGRSWDSWADVTTELEKLQEKFDSALKEVLSGNQ</sequence>
<dbReference type="RefSeq" id="WP_210509341.1">
    <property type="nucleotide sequence ID" value="NZ_JAFIDN010000001.1"/>
</dbReference>
<dbReference type="AlphaFoldDB" id="A0A8J7RK31"/>
<keyword evidence="8" id="KW-1185">Reference proteome</keyword>
<gene>
    <name evidence="7" type="ORF">NATSA_00360</name>
</gene>